<reference evidence="1 2" key="1">
    <citation type="journal article" date="2021" name="Commun. Biol.">
        <title>The genome of Shorea leprosula (Dipterocarpaceae) highlights the ecological relevance of drought in aseasonal tropical rainforests.</title>
        <authorList>
            <person name="Ng K.K.S."/>
            <person name="Kobayashi M.J."/>
            <person name="Fawcett J.A."/>
            <person name="Hatakeyama M."/>
            <person name="Paape T."/>
            <person name="Ng C.H."/>
            <person name="Ang C.C."/>
            <person name="Tnah L.H."/>
            <person name="Lee C.T."/>
            <person name="Nishiyama T."/>
            <person name="Sese J."/>
            <person name="O'Brien M.J."/>
            <person name="Copetti D."/>
            <person name="Mohd Noor M.I."/>
            <person name="Ong R.C."/>
            <person name="Putra M."/>
            <person name="Sireger I.Z."/>
            <person name="Indrioko S."/>
            <person name="Kosugi Y."/>
            <person name="Izuno A."/>
            <person name="Isagi Y."/>
            <person name="Lee S.L."/>
            <person name="Shimizu K.K."/>
        </authorList>
    </citation>
    <scope>NUCLEOTIDE SEQUENCE [LARGE SCALE GENOMIC DNA]</scope>
    <source>
        <strain evidence="1">214</strain>
    </source>
</reference>
<evidence type="ECO:0000313" key="1">
    <source>
        <dbReference type="EMBL" id="GKV11136.1"/>
    </source>
</evidence>
<gene>
    <name evidence="1" type="ORF">SLEP1_g22418</name>
</gene>
<protein>
    <submittedName>
        <fullName evidence="1">Uncharacterized protein</fullName>
    </submittedName>
</protein>
<comment type="caution">
    <text evidence="1">The sequence shown here is derived from an EMBL/GenBank/DDBJ whole genome shotgun (WGS) entry which is preliminary data.</text>
</comment>
<organism evidence="1 2">
    <name type="scientific">Rubroshorea leprosula</name>
    <dbReference type="NCBI Taxonomy" id="152421"/>
    <lineage>
        <taxon>Eukaryota</taxon>
        <taxon>Viridiplantae</taxon>
        <taxon>Streptophyta</taxon>
        <taxon>Embryophyta</taxon>
        <taxon>Tracheophyta</taxon>
        <taxon>Spermatophyta</taxon>
        <taxon>Magnoliopsida</taxon>
        <taxon>eudicotyledons</taxon>
        <taxon>Gunneridae</taxon>
        <taxon>Pentapetalae</taxon>
        <taxon>rosids</taxon>
        <taxon>malvids</taxon>
        <taxon>Malvales</taxon>
        <taxon>Dipterocarpaceae</taxon>
        <taxon>Rubroshorea</taxon>
    </lineage>
</organism>
<accession>A0AAV5JEG6</accession>
<dbReference type="EMBL" id="BPVZ01000033">
    <property type="protein sequence ID" value="GKV11136.1"/>
    <property type="molecule type" value="Genomic_DNA"/>
</dbReference>
<sequence>MQLETIKRGTEELVTTMKGSSRTGSHVWSNGGQVFNHPVNVRVNGSARVHGRANWISSATSSCMWAS</sequence>
<name>A0AAV5JEG6_9ROSI</name>
<dbReference type="AlphaFoldDB" id="A0AAV5JEG6"/>
<proteinExistence type="predicted"/>
<keyword evidence="2" id="KW-1185">Reference proteome</keyword>
<dbReference type="Proteomes" id="UP001054252">
    <property type="component" value="Unassembled WGS sequence"/>
</dbReference>
<evidence type="ECO:0000313" key="2">
    <source>
        <dbReference type="Proteomes" id="UP001054252"/>
    </source>
</evidence>